<evidence type="ECO:0000256" key="1">
    <source>
        <dbReference type="ARBA" id="ARBA00001946"/>
    </source>
</evidence>
<keyword evidence="5" id="KW-0255">Endonuclease</keyword>
<dbReference type="PANTHER" id="PTHR21077">
    <property type="entry name" value="EME1 PROTEIN"/>
    <property type="match status" value="1"/>
</dbReference>
<reference evidence="15" key="1">
    <citation type="submission" date="2016-06" db="UniProtKB">
        <authorList>
            <consortium name="WormBaseParasite"/>
        </authorList>
    </citation>
    <scope>IDENTIFICATION</scope>
</reference>
<dbReference type="GO" id="GO:0031573">
    <property type="term" value="P:mitotic intra-S DNA damage checkpoint signaling"/>
    <property type="evidence" value="ECO:0007669"/>
    <property type="project" value="TreeGrafter"/>
</dbReference>
<dbReference type="GO" id="GO:0005634">
    <property type="term" value="C:nucleus"/>
    <property type="evidence" value="ECO:0007669"/>
    <property type="project" value="UniProtKB-SubCell"/>
</dbReference>
<dbReference type="WBParaSite" id="SBAD_0001073701-mRNA-1">
    <property type="protein sequence ID" value="SBAD_0001073701-mRNA-1"/>
    <property type="gene ID" value="SBAD_0001073701"/>
</dbReference>
<dbReference type="EMBL" id="UZAM01013982">
    <property type="protein sequence ID" value="VDP31309.1"/>
    <property type="molecule type" value="Genomic_DNA"/>
</dbReference>
<evidence type="ECO:0000256" key="9">
    <source>
        <dbReference type="ARBA" id="ARBA00023172"/>
    </source>
</evidence>
<evidence type="ECO:0000256" key="11">
    <source>
        <dbReference type="ARBA" id="ARBA00023242"/>
    </source>
</evidence>
<proteinExistence type="predicted"/>
<evidence type="ECO:0000256" key="6">
    <source>
        <dbReference type="ARBA" id="ARBA00022763"/>
    </source>
</evidence>
<evidence type="ECO:0000256" key="3">
    <source>
        <dbReference type="ARBA" id="ARBA00022722"/>
    </source>
</evidence>
<keyword evidence="4" id="KW-0479">Metal-binding</keyword>
<dbReference type="GO" id="GO:0031297">
    <property type="term" value="P:replication fork processing"/>
    <property type="evidence" value="ECO:0007669"/>
    <property type="project" value="TreeGrafter"/>
</dbReference>
<dbReference type="GO" id="GO:0000712">
    <property type="term" value="P:resolution of meiotic recombination intermediates"/>
    <property type="evidence" value="ECO:0007669"/>
    <property type="project" value="TreeGrafter"/>
</dbReference>
<keyword evidence="12" id="KW-0469">Meiosis</keyword>
<evidence type="ECO:0000256" key="2">
    <source>
        <dbReference type="ARBA" id="ARBA00004123"/>
    </source>
</evidence>
<keyword evidence="14" id="KW-1185">Reference proteome</keyword>
<evidence type="ECO:0000256" key="12">
    <source>
        <dbReference type="ARBA" id="ARBA00023254"/>
    </source>
</evidence>
<evidence type="ECO:0000256" key="10">
    <source>
        <dbReference type="ARBA" id="ARBA00023204"/>
    </source>
</evidence>
<dbReference type="Pfam" id="PF21292">
    <property type="entry name" value="EME1-MUS81_C"/>
    <property type="match status" value="1"/>
</dbReference>
<evidence type="ECO:0000313" key="13">
    <source>
        <dbReference type="EMBL" id="VDP31309.1"/>
    </source>
</evidence>
<dbReference type="PANTHER" id="PTHR21077:SF5">
    <property type="entry name" value="CROSSOVER JUNCTION ENDONUCLEASE MMS4"/>
    <property type="match status" value="1"/>
</dbReference>
<keyword evidence="8" id="KW-0460">Magnesium</keyword>
<dbReference type="Proteomes" id="UP000270296">
    <property type="component" value="Unassembled WGS sequence"/>
</dbReference>
<dbReference type="GO" id="GO:0006302">
    <property type="term" value="P:double-strand break repair"/>
    <property type="evidence" value="ECO:0007669"/>
    <property type="project" value="TreeGrafter"/>
</dbReference>
<dbReference type="InterPro" id="IPR042530">
    <property type="entry name" value="EME1/EME2_C"/>
</dbReference>
<dbReference type="GO" id="GO:0008821">
    <property type="term" value="F:crossover junction DNA endonuclease activity"/>
    <property type="evidence" value="ECO:0007669"/>
    <property type="project" value="TreeGrafter"/>
</dbReference>
<sequence>MEQATELSEKLKHLIYSGVIKALKDIDVEEFVKVCDLPFPGLIIFQRPASMLIDDLSSHRLTINREMDEQVLVVTPIARFISLVHSFVTGSLEATPDIEPKMNLAQFADELLATFLPKRIKLTFVVFNIDSYYKELKLLESAMVKNAITGKSENVTAKKYPILNSCRVTVNREQVMQATVRLQVTHRVTFIWPSSPAQLSEIILAFAKAISERQSRQKTHSFSFLPEGELAQGVRVDASGKGLREVWKRALLQCFGVSFQDGAEAIAYRACHNELEKQLLLANIKIRTKNNFSRRLGDVFSRKVYLAMTSKDPCLKIV</sequence>
<keyword evidence="9" id="KW-0233">DNA recombination</keyword>
<dbReference type="Gene3D" id="1.10.150.670">
    <property type="entry name" value="Crossover junction endonuclease EME1, DNA-binding domain"/>
    <property type="match status" value="1"/>
</dbReference>
<protein>
    <submittedName>
        <fullName evidence="15">ERCC4 domain-containing protein</fullName>
    </submittedName>
</protein>
<evidence type="ECO:0000256" key="5">
    <source>
        <dbReference type="ARBA" id="ARBA00022759"/>
    </source>
</evidence>
<dbReference type="GO" id="GO:0046872">
    <property type="term" value="F:metal ion binding"/>
    <property type="evidence" value="ECO:0007669"/>
    <property type="project" value="UniProtKB-KW"/>
</dbReference>
<comment type="subcellular location">
    <subcellularLocation>
        <location evidence="2">Nucleus</location>
    </subcellularLocation>
</comment>
<evidence type="ECO:0000313" key="14">
    <source>
        <dbReference type="Proteomes" id="UP000270296"/>
    </source>
</evidence>
<reference evidence="13 14" key="2">
    <citation type="submission" date="2018-11" db="EMBL/GenBank/DDBJ databases">
        <authorList>
            <consortium name="Pathogen Informatics"/>
        </authorList>
    </citation>
    <scope>NUCLEOTIDE SEQUENCE [LARGE SCALE GENOMIC DNA]</scope>
</reference>
<dbReference type="GO" id="GO:0048476">
    <property type="term" value="C:Holliday junction resolvase complex"/>
    <property type="evidence" value="ECO:0007669"/>
    <property type="project" value="InterPro"/>
</dbReference>
<name>A0A183J3C4_9BILA</name>
<evidence type="ECO:0000256" key="7">
    <source>
        <dbReference type="ARBA" id="ARBA00022801"/>
    </source>
</evidence>
<dbReference type="AlphaFoldDB" id="A0A183J3C4"/>
<keyword evidence="3" id="KW-0540">Nuclease</keyword>
<gene>
    <name evidence="13" type="ORF">SBAD_LOCUS10372</name>
</gene>
<evidence type="ECO:0000256" key="4">
    <source>
        <dbReference type="ARBA" id="ARBA00022723"/>
    </source>
</evidence>
<organism evidence="15">
    <name type="scientific">Soboliphyme baturini</name>
    <dbReference type="NCBI Taxonomy" id="241478"/>
    <lineage>
        <taxon>Eukaryota</taxon>
        <taxon>Metazoa</taxon>
        <taxon>Ecdysozoa</taxon>
        <taxon>Nematoda</taxon>
        <taxon>Enoplea</taxon>
        <taxon>Dorylaimia</taxon>
        <taxon>Dioctophymatida</taxon>
        <taxon>Dioctophymatoidea</taxon>
        <taxon>Soboliphymatidae</taxon>
        <taxon>Soboliphyme</taxon>
    </lineage>
</organism>
<evidence type="ECO:0000256" key="8">
    <source>
        <dbReference type="ARBA" id="ARBA00022842"/>
    </source>
</evidence>
<comment type="cofactor">
    <cofactor evidence="1">
        <name>Mg(2+)</name>
        <dbReference type="ChEBI" id="CHEBI:18420"/>
    </cofactor>
</comment>
<keyword evidence="7" id="KW-0378">Hydrolase</keyword>
<keyword evidence="6" id="KW-0227">DNA damage</keyword>
<accession>A0A183J3C4</accession>
<keyword evidence="11" id="KW-0539">Nucleus</keyword>
<dbReference type="OrthoDB" id="5913346at2759"/>
<dbReference type="InterPro" id="IPR033310">
    <property type="entry name" value="Mms4/EME1/EME2"/>
</dbReference>
<keyword evidence="10" id="KW-0234">DNA repair</keyword>
<evidence type="ECO:0000313" key="15">
    <source>
        <dbReference type="WBParaSite" id="SBAD_0001073701-mRNA-1"/>
    </source>
</evidence>
<dbReference type="Gene3D" id="3.40.50.10130">
    <property type="match status" value="1"/>
</dbReference>